<comment type="similarity">
    <text evidence="2 3">Belongs to the small heat shock protein (HSP20) family.</text>
</comment>
<dbReference type="PANTHER" id="PTHR45640:SF13">
    <property type="entry name" value="HEAT SHOCK PROTEIN 22-RELATED"/>
    <property type="match status" value="1"/>
</dbReference>
<evidence type="ECO:0000313" key="5">
    <source>
        <dbReference type="EMBL" id="PIO63833.1"/>
    </source>
</evidence>
<accession>A0A2G9U0S0</accession>
<dbReference type="Pfam" id="PF00011">
    <property type="entry name" value="HSP20"/>
    <property type="match status" value="1"/>
</dbReference>
<organism evidence="5 6">
    <name type="scientific">Teladorsagia circumcincta</name>
    <name type="common">Brown stomach worm</name>
    <name type="synonym">Ostertagia circumcincta</name>
    <dbReference type="NCBI Taxonomy" id="45464"/>
    <lineage>
        <taxon>Eukaryota</taxon>
        <taxon>Metazoa</taxon>
        <taxon>Ecdysozoa</taxon>
        <taxon>Nematoda</taxon>
        <taxon>Chromadorea</taxon>
        <taxon>Rhabditida</taxon>
        <taxon>Rhabditina</taxon>
        <taxon>Rhabditomorpha</taxon>
        <taxon>Strongyloidea</taxon>
        <taxon>Trichostrongylidae</taxon>
        <taxon>Teladorsagia</taxon>
    </lineage>
</organism>
<gene>
    <name evidence="5" type="ORF">TELCIR_14553</name>
</gene>
<dbReference type="InterPro" id="IPR001436">
    <property type="entry name" value="Alpha-crystallin/sHSP_animal"/>
</dbReference>
<dbReference type="SUPFAM" id="SSF49764">
    <property type="entry name" value="HSP20-like chaperones"/>
    <property type="match status" value="1"/>
</dbReference>
<dbReference type="GO" id="GO:0051082">
    <property type="term" value="F:unfolded protein binding"/>
    <property type="evidence" value="ECO:0007669"/>
    <property type="project" value="TreeGrafter"/>
</dbReference>
<proteinExistence type="inferred from homology"/>
<evidence type="ECO:0000313" key="6">
    <source>
        <dbReference type="Proteomes" id="UP000230423"/>
    </source>
</evidence>
<reference evidence="5 6" key="1">
    <citation type="submission" date="2015-09" db="EMBL/GenBank/DDBJ databases">
        <title>Draft genome of the parasitic nematode Teladorsagia circumcincta isolate WARC Sus (inbred).</title>
        <authorList>
            <person name="Mitreva M."/>
        </authorList>
    </citation>
    <scope>NUCLEOTIDE SEQUENCE [LARGE SCALE GENOMIC DNA]</scope>
    <source>
        <strain evidence="5 6">S</strain>
    </source>
</reference>
<dbReference type="InterPro" id="IPR008978">
    <property type="entry name" value="HSP20-like_chaperone"/>
</dbReference>
<dbReference type="EMBL" id="KZ350478">
    <property type="protein sequence ID" value="PIO63833.1"/>
    <property type="molecule type" value="Genomic_DNA"/>
</dbReference>
<dbReference type="GO" id="GO:0005737">
    <property type="term" value="C:cytoplasm"/>
    <property type="evidence" value="ECO:0007669"/>
    <property type="project" value="TreeGrafter"/>
</dbReference>
<dbReference type="Gene3D" id="2.60.40.790">
    <property type="match status" value="1"/>
</dbReference>
<name>A0A2G9U0S0_TELCI</name>
<evidence type="ECO:0000256" key="3">
    <source>
        <dbReference type="RuleBase" id="RU003616"/>
    </source>
</evidence>
<evidence type="ECO:0000256" key="1">
    <source>
        <dbReference type="ARBA" id="ARBA00023016"/>
    </source>
</evidence>
<dbReference type="OrthoDB" id="1431247at2759"/>
<dbReference type="GO" id="GO:0042026">
    <property type="term" value="P:protein refolding"/>
    <property type="evidence" value="ECO:0007669"/>
    <property type="project" value="TreeGrafter"/>
</dbReference>
<dbReference type="CDD" id="cd06526">
    <property type="entry name" value="metazoan_ACD"/>
    <property type="match status" value="1"/>
</dbReference>
<feature type="non-terminal residue" evidence="5">
    <location>
        <position position="1"/>
    </location>
</feature>
<dbReference type="InterPro" id="IPR002068">
    <property type="entry name" value="A-crystallin/Hsp20_dom"/>
</dbReference>
<protein>
    <submittedName>
        <fullName evidence="5">Hsp20/alpha crystallin family protein</fullName>
    </submittedName>
</protein>
<dbReference type="PROSITE" id="PS01031">
    <property type="entry name" value="SHSP"/>
    <property type="match status" value="1"/>
</dbReference>
<evidence type="ECO:0000259" key="4">
    <source>
        <dbReference type="PROSITE" id="PS01031"/>
    </source>
</evidence>
<keyword evidence="1" id="KW-0346">Stress response</keyword>
<dbReference type="PRINTS" id="PR00299">
    <property type="entry name" value="ACRYSTALLIN"/>
</dbReference>
<evidence type="ECO:0000256" key="2">
    <source>
        <dbReference type="PROSITE-ProRule" id="PRU00285"/>
    </source>
</evidence>
<dbReference type="GO" id="GO:0005634">
    <property type="term" value="C:nucleus"/>
    <property type="evidence" value="ECO:0007669"/>
    <property type="project" value="TreeGrafter"/>
</dbReference>
<dbReference type="AlphaFoldDB" id="A0A2G9U0S0"/>
<sequence length="177" mass="19405">REMTTFNQSTSYNRTYEKKVIEETPRIRIATHPQSSPFTSHILPTSFPSFPSPLGGHISSLHATDDSLIVTMDVSQFKGPDDLKVSVIGQFIVVEGKHGEKPDEFGTIERHFIRKFNLPRNVQPEGVSSKLTSDGTLTIEAIPLKPKEGSPARAIPIKIVSGGAPPAPTEMKTEEAK</sequence>
<dbReference type="Proteomes" id="UP000230423">
    <property type="component" value="Unassembled WGS sequence"/>
</dbReference>
<dbReference type="PANTHER" id="PTHR45640">
    <property type="entry name" value="HEAT SHOCK PROTEIN HSP-12.2-RELATED"/>
    <property type="match status" value="1"/>
</dbReference>
<feature type="domain" description="SHSP" evidence="4">
    <location>
        <begin position="49"/>
        <end position="160"/>
    </location>
</feature>
<keyword evidence="6" id="KW-1185">Reference proteome</keyword>
<dbReference type="GO" id="GO:0009408">
    <property type="term" value="P:response to heat"/>
    <property type="evidence" value="ECO:0007669"/>
    <property type="project" value="TreeGrafter"/>
</dbReference>